<keyword evidence="1" id="KW-0472">Membrane</keyword>
<dbReference type="Proteomes" id="UP000233469">
    <property type="component" value="Unassembled WGS sequence"/>
</dbReference>
<protein>
    <submittedName>
        <fullName evidence="2">Uncharacterized protein</fullName>
    </submittedName>
</protein>
<accession>A0A2N1MFX2</accession>
<feature type="transmembrane region" description="Helical" evidence="1">
    <location>
        <begin position="6"/>
        <end position="22"/>
    </location>
</feature>
<proteinExistence type="predicted"/>
<keyword evidence="1" id="KW-0812">Transmembrane</keyword>
<evidence type="ECO:0000256" key="1">
    <source>
        <dbReference type="SAM" id="Phobius"/>
    </source>
</evidence>
<name>A0A2N1MFX2_9GLOM</name>
<dbReference type="AlphaFoldDB" id="A0A2N1MFX2"/>
<reference evidence="2 3" key="2">
    <citation type="submission" date="2017-10" db="EMBL/GenBank/DDBJ databases">
        <title>Extensive intraspecific genome diversity in a model arbuscular mycorrhizal fungus.</title>
        <authorList>
            <person name="Chen E.C.H."/>
            <person name="Morin E."/>
            <person name="Baudet D."/>
            <person name="Noel J."/>
            <person name="Ndikumana S."/>
            <person name="Charron P."/>
            <person name="St-Onge C."/>
            <person name="Giorgi J."/>
            <person name="Grigoriev I.V."/>
            <person name="Roux C."/>
            <person name="Martin F.M."/>
            <person name="Corradi N."/>
        </authorList>
    </citation>
    <scope>NUCLEOTIDE SEQUENCE [LARGE SCALE GENOMIC DNA]</scope>
    <source>
        <strain evidence="2 3">C2</strain>
    </source>
</reference>
<dbReference type="VEuPathDB" id="FungiDB:RhiirA1_523593"/>
<sequence length="98" mass="11122">MNGRDIFLIVHFISVVAFYEMLSRDVLTMDMIQNVFSGNVITYAILAGALSFFRKYQPGTNNELEKIVLALNNEIQRMRGMMVSISTSQSAVCMSRDF</sequence>
<dbReference type="EMBL" id="LLXL01002552">
    <property type="protein sequence ID" value="PKK60538.1"/>
    <property type="molecule type" value="Genomic_DNA"/>
</dbReference>
<organism evidence="2 3">
    <name type="scientific">Rhizophagus irregularis</name>
    <dbReference type="NCBI Taxonomy" id="588596"/>
    <lineage>
        <taxon>Eukaryota</taxon>
        <taxon>Fungi</taxon>
        <taxon>Fungi incertae sedis</taxon>
        <taxon>Mucoromycota</taxon>
        <taxon>Glomeromycotina</taxon>
        <taxon>Glomeromycetes</taxon>
        <taxon>Glomerales</taxon>
        <taxon>Glomeraceae</taxon>
        <taxon>Rhizophagus</taxon>
    </lineage>
</organism>
<evidence type="ECO:0000313" key="2">
    <source>
        <dbReference type="EMBL" id="PKK60538.1"/>
    </source>
</evidence>
<comment type="caution">
    <text evidence="2">The sequence shown here is derived from an EMBL/GenBank/DDBJ whole genome shotgun (WGS) entry which is preliminary data.</text>
</comment>
<evidence type="ECO:0000313" key="3">
    <source>
        <dbReference type="Proteomes" id="UP000233469"/>
    </source>
</evidence>
<reference evidence="2 3" key="1">
    <citation type="submission" date="2016-04" db="EMBL/GenBank/DDBJ databases">
        <title>Genome analyses suggest a sexual origin of heterokaryosis in a supposedly ancient asexual fungus.</title>
        <authorList>
            <person name="Ropars J."/>
            <person name="Sedzielewska K."/>
            <person name="Noel J."/>
            <person name="Charron P."/>
            <person name="Farinelli L."/>
            <person name="Marton T."/>
            <person name="Kruger M."/>
            <person name="Pelin A."/>
            <person name="Brachmann A."/>
            <person name="Corradi N."/>
        </authorList>
    </citation>
    <scope>NUCLEOTIDE SEQUENCE [LARGE SCALE GENOMIC DNA]</scope>
    <source>
        <strain evidence="2 3">C2</strain>
    </source>
</reference>
<feature type="transmembrane region" description="Helical" evidence="1">
    <location>
        <begin position="34"/>
        <end position="53"/>
    </location>
</feature>
<gene>
    <name evidence="2" type="ORF">RhiirC2_245449</name>
</gene>
<keyword evidence="1" id="KW-1133">Transmembrane helix</keyword>